<dbReference type="InterPro" id="IPR050355">
    <property type="entry name" value="RCF1"/>
</dbReference>
<name>J5Q431_TRIAS</name>
<evidence type="ECO:0000313" key="8">
    <source>
        <dbReference type="EMBL" id="EJT45373.1"/>
    </source>
</evidence>
<evidence type="ECO:0000256" key="4">
    <source>
        <dbReference type="ARBA" id="ARBA00023128"/>
    </source>
</evidence>
<keyword evidence="5" id="KW-0472">Membrane</keyword>
<keyword evidence="2" id="KW-0812">Transmembrane</keyword>
<comment type="subcellular location">
    <subcellularLocation>
        <location evidence="1">Mitochondrion membrane</location>
    </subcellularLocation>
</comment>
<evidence type="ECO:0000256" key="5">
    <source>
        <dbReference type="ARBA" id="ARBA00023136"/>
    </source>
</evidence>
<dbReference type="AlphaFoldDB" id="J5Q431"/>
<dbReference type="InterPro" id="IPR007667">
    <property type="entry name" value="Hypoxia_induced_domain"/>
</dbReference>
<evidence type="ECO:0000256" key="3">
    <source>
        <dbReference type="ARBA" id="ARBA00022989"/>
    </source>
</evidence>
<dbReference type="PANTHER" id="PTHR12297">
    <property type="entry name" value="HYPOXIA-INDUCBILE GENE 1 HIG1 -RELATED"/>
    <property type="match status" value="1"/>
</dbReference>
<gene>
    <name evidence="8" type="ORF">A1Q1_06136</name>
</gene>
<dbReference type="RefSeq" id="XP_014176820.1">
    <property type="nucleotide sequence ID" value="XM_014321345.1"/>
</dbReference>
<sequence length="199" mass="22071">MPTQTMEGDKPMTYWQHGWEKCKANPAVPIGCAATTVALLGASASLRSGNRKQFQNFLRLRVAFKAEHPRARRSASTRLFGIAPTFLAATQHGVALTDRTQGLTVIAMVAGAYMLTNKAVEVEEKRHRALTGGAPHPEKPTYEKVYLEPSTDHLYPPRDKVRVSDFTKRLRDAEEQQRIDDGKAGQNSQLIDSAKNINN</sequence>
<evidence type="ECO:0000313" key="9">
    <source>
        <dbReference type="Proteomes" id="UP000002748"/>
    </source>
</evidence>
<proteinExistence type="predicted"/>
<dbReference type="HOGENOM" id="CLU_1403347_0_0_1"/>
<dbReference type="GO" id="GO:0031966">
    <property type="term" value="C:mitochondrial membrane"/>
    <property type="evidence" value="ECO:0007669"/>
    <property type="project" value="UniProtKB-SubCell"/>
</dbReference>
<comment type="caution">
    <text evidence="8">The sequence shown here is derived from an EMBL/GenBank/DDBJ whole genome shotgun (WGS) entry which is preliminary data.</text>
</comment>
<keyword evidence="4" id="KW-0496">Mitochondrion</keyword>
<feature type="compositionally biased region" description="Polar residues" evidence="6">
    <location>
        <begin position="185"/>
        <end position="199"/>
    </location>
</feature>
<accession>J5Q431</accession>
<dbReference type="KEGG" id="tasa:A1Q1_06136"/>
<feature type="domain" description="HIG1" evidence="7">
    <location>
        <begin position="25"/>
        <end position="64"/>
    </location>
</feature>
<evidence type="ECO:0000259" key="7">
    <source>
        <dbReference type="Pfam" id="PF04588"/>
    </source>
</evidence>
<organism evidence="8 9">
    <name type="scientific">Trichosporon asahii var. asahii (strain ATCC 90039 / CBS 2479 / JCM 2466 / KCTC 7840 / NBRC 103889/ NCYC 2677 / UAMH 7654)</name>
    <name type="common">Yeast</name>
    <dbReference type="NCBI Taxonomy" id="1186058"/>
    <lineage>
        <taxon>Eukaryota</taxon>
        <taxon>Fungi</taxon>
        <taxon>Dikarya</taxon>
        <taxon>Basidiomycota</taxon>
        <taxon>Agaricomycotina</taxon>
        <taxon>Tremellomycetes</taxon>
        <taxon>Trichosporonales</taxon>
        <taxon>Trichosporonaceae</taxon>
        <taxon>Trichosporon</taxon>
    </lineage>
</organism>
<evidence type="ECO:0000256" key="1">
    <source>
        <dbReference type="ARBA" id="ARBA00004325"/>
    </source>
</evidence>
<feature type="region of interest" description="Disordered" evidence="6">
    <location>
        <begin position="175"/>
        <end position="199"/>
    </location>
</feature>
<protein>
    <recommendedName>
        <fullName evidence="7">HIG1 domain-containing protein</fullName>
    </recommendedName>
</protein>
<evidence type="ECO:0000256" key="6">
    <source>
        <dbReference type="SAM" id="MobiDB-lite"/>
    </source>
</evidence>
<dbReference type="Pfam" id="PF04588">
    <property type="entry name" value="HIG_1_N"/>
    <property type="match status" value="1"/>
</dbReference>
<evidence type="ECO:0000256" key="2">
    <source>
        <dbReference type="ARBA" id="ARBA00022692"/>
    </source>
</evidence>
<dbReference type="GO" id="GO:0097250">
    <property type="term" value="P:mitochondrial respirasome assembly"/>
    <property type="evidence" value="ECO:0007669"/>
    <property type="project" value="TreeGrafter"/>
</dbReference>
<dbReference type="VEuPathDB" id="FungiDB:A1Q1_06136"/>
<dbReference type="Proteomes" id="UP000002748">
    <property type="component" value="Unassembled WGS sequence"/>
</dbReference>
<reference evidence="8 9" key="1">
    <citation type="journal article" date="2012" name="Eukaryot. Cell">
        <title>Draft genome sequence of CBS 2479, the standard type strain of Trichosporon asahii.</title>
        <authorList>
            <person name="Yang R.Y."/>
            <person name="Li H.T."/>
            <person name="Zhu H."/>
            <person name="Zhou G.P."/>
            <person name="Wang M."/>
            <person name="Wang L."/>
        </authorList>
    </citation>
    <scope>NUCLEOTIDE SEQUENCE [LARGE SCALE GENOMIC DNA]</scope>
    <source>
        <strain evidence="9">ATCC 90039 / CBS 2479 / JCM 2466 / KCTC 7840 / NCYC 2677 / UAMH 7654</strain>
    </source>
</reference>
<dbReference type="GeneID" id="25989648"/>
<dbReference type="PANTHER" id="PTHR12297:SF3">
    <property type="entry name" value="HIG1 DOMAIN FAMILY MEMBER 1A"/>
    <property type="match status" value="1"/>
</dbReference>
<keyword evidence="3" id="KW-1133">Transmembrane helix</keyword>
<dbReference type="OrthoDB" id="6604018at2759"/>
<dbReference type="EMBL" id="ALBS01000327">
    <property type="protein sequence ID" value="EJT45373.1"/>
    <property type="molecule type" value="Genomic_DNA"/>
</dbReference>